<dbReference type="Pfam" id="PF00486">
    <property type="entry name" value="Trans_reg_C"/>
    <property type="match status" value="1"/>
</dbReference>
<dbReference type="PANTHER" id="PTHR35807">
    <property type="entry name" value="TRANSCRIPTIONAL REGULATOR REDD-RELATED"/>
    <property type="match status" value="1"/>
</dbReference>
<feature type="domain" description="OmpR/PhoB-type" evidence="3">
    <location>
        <begin position="1"/>
        <end position="87"/>
    </location>
</feature>
<dbReference type="GO" id="GO:0003677">
    <property type="term" value="F:DNA binding"/>
    <property type="evidence" value="ECO:0007669"/>
    <property type="project" value="UniProtKB-UniRule"/>
</dbReference>
<dbReference type="Gene3D" id="1.10.10.10">
    <property type="entry name" value="Winged helix-like DNA-binding domain superfamily/Winged helix DNA-binding domain"/>
    <property type="match status" value="1"/>
</dbReference>
<gene>
    <name evidence="4" type="ORF">ETD83_00245</name>
</gene>
<evidence type="ECO:0000259" key="3">
    <source>
        <dbReference type="PROSITE" id="PS51755"/>
    </source>
</evidence>
<dbReference type="InterPro" id="IPR036388">
    <property type="entry name" value="WH-like_DNA-bd_sf"/>
</dbReference>
<reference evidence="4 5" key="1">
    <citation type="submission" date="2019-05" db="EMBL/GenBank/DDBJ databases">
        <title>Draft genome sequence of Actinomadura sp. 14C53.</title>
        <authorList>
            <person name="Saricaoglu S."/>
            <person name="Isik K."/>
        </authorList>
    </citation>
    <scope>NUCLEOTIDE SEQUENCE [LARGE SCALE GENOMIC DNA]</scope>
    <source>
        <strain evidence="4 5">14C53</strain>
    </source>
</reference>
<dbReference type="PROSITE" id="PS51755">
    <property type="entry name" value="OMPR_PHOB"/>
    <property type="match status" value="1"/>
</dbReference>
<dbReference type="InterPro" id="IPR016032">
    <property type="entry name" value="Sig_transdc_resp-reg_C-effctor"/>
</dbReference>
<dbReference type="EMBL" id="VCKW01000001">
    <property type="protein sequence ID" value="TMR07451.1"/>
    <property type="molecule type" value="Genomic_DNA"/>
</dbReference>
<evidence type="ECO:0000256" key="2">
    <source>
        <dbReference type="PROSITE-ProRule" id="PRU01091"/>
    </source>
</evidence>
<sequence>MLFWGVMRSRILGPLEVADGEARLAIGGPQQQALLAVLLLHANRVVSTDRLIEHLWADQAPSAARELLQGCVARLRRVSSTGTGSRN</sequence>
<proteinExistence type="predicted"/>
<evidence type="ECO:0000256" key="1">
    <source>
        <dbReference type="ARBA" id="ARBA00023125"/>
    </source>
</evidence>
<dbReference type="GO" id="GO:0006355">
    <property type="term" value="P:regulation of DNA-templated transcription"/>
    <property type="evidence" value="ECO:0007669"/>
    <property type="project" value="InterPro"/>
</dbReference>
<evidence type="ECO:0000313" key="4">
    <source>
        <dbReference type="EMBL" id="TMR07451.1"/>
    </source>
</evidence>
<evidence type="ECO:0000313" key="5">
    <source>
        <dbReference type="Proteomes" id="UP000309174"/>
    </source>
</evidence>
<dbReference type="OrthoDB" id="4054020at2"/>
<protein>
    <recommendedName>
        <fullName evidence="3">OmpR/PhoB-type domain-containing protein</fullName>
    </recommendedName>
</protein>
<keyword evidence="1 2" id="KW-0238">DNA-binding</keyword>
<dbReference type="PANTHER" id="PTHR35807:SF1">
    <property type="entry name" value="TRANSCRIPTIONAL REGULATOR REDD"/>
    <property type="match status" value="1"/>
</dbReference>
<dbReference type="Proteomes" id="UP000309174">
    <property type="component" value="Unassembled WGS sequence"/>
</dbReference>
<name>A0A5C4JKI2_9ACTN</name>
<accession>A0A5C4JKI2</accession>
<feature type="DNA-binding region" description="OmpR/PhoB-type" evidence="2">
    <location>
        <begin position="1"/>
        <end position="87"/>
    </location>
</feature>
<dbReference type="GO" id="GO:0000160">
    <property type="term" value="P:phosphorelay signal transduction system"/>
    <property type="evidence" value="ECO:0007669"/>
    <property type="project" value="InterPro"/>
</dbReference>
<dbReference type="InterPro" id="IPR051677">
    <property type="entry name" value="AfsR-DnrI-RedD_regulator"/>
</dbReference>
<dbReference type="InterPro" id="IPR001867">
    <property type="entry name" value="OmpR/PhoB-type_DNA-bd"/>
</dbReference>
<organism evidence="4 5">
    <name type="scientific">Actinomadura soli</name>
    <dbReference type="NCBI Taxonomy" id="2508997"/>
    <lineage>
        <taxon>Bacteria</taxon>
        <taxon>Bacillati</taxon>
        <taxon>Actinomycetota</taxon>
        <taxon>Actinomycetes</taxon>
        <taxon>Streptosporangiales</taxon>
        <taxon>Thermomonosporaceae</taxon>
        <taxon>Actinomadura</taxon>
    </lineage>
</organism>
<dbReference type="AlphaFoldDB" id="A0A5C4JKI2"/>
<keyword evidence="5" id="KW-1185">Reference proteome</keyword>
<dbReference type="SUPFAM" id="SSF46894">
    <property type="entry name" value="C-terminal effector domain of the bipartite response regulators"/>
    <property type="match status" value="1"/>
</dbReference>
<comment type="caution">
    <text evidence="4">The sequence shown here is derived from an EMBL/GenBank/DDBJ whole genome shotgun (WGS) entry which is preliminary data.</text>
</comment>